<dbReference type="RefSeq" id="XP_009176848.1">
    <property type="nucleotide sequence ID" value="XM_009178584.1"/>
</dbReference>
<dbReference type="CTD" id="20329715"/>
<dbReference type="GeneID" id="20329715"/>
<evidence type="ECO:0000259" key="2">
    <source>
        <dbReference type="PROSITE" id="PS50238"/>
    </source>
</evidence>
<dbReference type="GO" id="GO:0007165">
    <property type="term" value="P:signal transduction"/>
    <property type="evidence" value="ECO:0007669"/>
    <property type="project" value="InterPro"/>
</dbReference>
<keyword evidence="1" id="KW-0175">Coiled coil</keyword>
<dbReference type="KEGG" id="ovi:T265_15550"/>
<evidence type="ECO:0000256" key="1">
    <source>
        <dbReference type="SAM" id="Coils"/>
    </source>
</evidence>
<feature type="non-terminal residue" evidence="3">
    <location>
        <position position="1"/>
    </location>
</feature>
<dbReference type="Gene3D" id="1.20.120.20">
    <property type="entry name" value="Apolipoprotein"/>
    <property type="match status" value="1"/>
</dbReference>
<proteinExistence type="predicted"/>
<dbReference type="AlphaFoldDB" id="A0A074YXL6"/>
<accession>A0A074YXL6</accession>
<dbReference type="InterPro" id="IPR000198">
    <property type="entry name" value="RhoGAP_dom"/>
</dbReference>
<organism evidence="3 4">
    <name type="scientific">Opisthorchis viverrini</name>
    <name type="common">Southeast Asian liver fluke</name>
    <dbReference type="NCBI Taxonomy" id="6198"/>
    <lineage>
        <taxon>Eukaryota</taxon>
        <taxon>Metazoa</taxon>
        <taxon>Spiralia</taxon>
        <taxon>Lophotrochozoa</taxon>
        <taxon>Platyhelminthes</taxon>
        <taxon>Trematoda</taxon>
        <taxon>Digenea</taxon>
        <taxon>Opisthorchiida</taxon>
        <taxon>Opisthorchiata</taxon>
        <taxon>Opisthorchiidae</taxon>
        <taxon>Opisthorchis</taxon>
    </lineage>
</organism>
<dbReference type="EMBL" id="KL597219">
    <property type="protein sequence ID" value="KER19408.1"/>
    <property type="molecule type" value="Genomic_DNA"/>
</dbReference>
<name>A0A074YXL6_OPIVI</name>
<dbReference type="PROSITE" id="PS50238">
    <property type="entry name" value="RHOGAP"/>
    <property type="match status" value="1"/>
</dbReference>
<feature type="coiled-coil region" evidence="1">
    <location>
        <begin position="6"/>
        <end position="52"/>
    </location>
</feature>
<sequence length="193" mass="21726">KVEQFLKKLTESLDEAEKKLQTDDEEIKQKLSETLLKTLEHLKEEITKYLSELIKTITSEISSLDGNQTQAKGVASIYVINALKNINDFLTRELQRLKEALEQLNEKLEAFFTISSVANSGARETLGDQLNTTLKQAEEQITMILKNVKTGLQSRLSELETKLKERSADTSGAFLPNKCLFACPLQKMGESCL</sequence>
<protein>
    <recommendedName>
        <fullName evidence="2">Rho-GAP domain-containing protein</fullName>
    </recommendedName>
</protein>
<evidence type="ECO:0000313" key="4">
    <source>
        <dbReference type="Proteomes" id="UP000054324"/>
    </source>
</evidence>
<feature type="domain" description="Rho-GAP" evidence="2">
    <location>
        <begin position="1"/>
        <end position="112"/>
    </location>
</feature>
<reference evidence="3 4" key="1">
    <citation type="submission" date="2013-11" db="EMBL/GenBank/DDBJ databases">
        <title>Opisthorchis viverrini - life in the bile duct.</title>
        <authorList>
            <person name="Young N.D."/>
            <person name="Nagarajan N."/>
            <person name="Lin S.J."/>
            <person name="Korhonen P.K."/>
            <person name="Jex A.R."/>
            <person name="Hall R.S."/>
            <person name="Safavi-Hemami H."/>
            <person name="Kaewkong W."/>
            <person name="Bertrand D."/>
            <person name="Gao S."/>
            <person name="Seet Q."/>
            <person name="Wongkham S."/>
            <person name="Teh B.T."/>
            <person name="Wongkham C."/>
            <person name="Intapan P.M."/>
            <person name="Maleewong W."/>
            <person name="Yang X."/>
            <person name="Hu M."/>
            <person name="Wang Z."/>
            <person name="Hofmann A."/>
            <person name="Sternberg P.W."/>
            <person name="Tan P."/>
            <person name="Wang J."/>
            <person name="Gasser R.B."/>
        </authorList>
    </citation>
    <scope>NUCLEOTIDE SEQUENCE [LARGE SCALE GENOMIC DNA]</scope>
</reference>
<evidence type="ECO:0000313" key="3">
    <source>
        <dbReference type="EMBL" id="KER19408.1"/>
    </source>
</evidence>
<feature type="coiled-coil region" evidence="1">
    <location>
        <begin position="80"/>
        <end position="114"/>
    </location>
</feature>
<keyword evidence="4" id="KW-1185">Reference proteome</keyword>
<gene>
    <name evidence="3" type="ORF">T265_15550</name>
</gene>
<dbReference type="Proteomes" id="UP000054324">
    <property type="component" value="Unassembled WGS sequence"/>
</dbReference>